<feature type="domain" description="C2H2-type" evidence="14">
    <location>
        <begin position="555"/>
        <end position="582"/>
    </location>
</feature>
<dbReference type="SUPFAM" id="SSF57667">
    <property type="entry name" value="beta-beta-alpha zinc fingers"/>
    <property type="match status" value="6"/>
</dbReference>
<dbReference type="SMART" id="SM00355">
    <property type="entry name" value="ZnF_C2H2"/>
    <property type="match status" value="10"/>
</dbReference>
<dbReference type="PANTHER" id="PTHR23226:SF421">
    <property type="entry name" value="ZINC FINGER PROTEIN 681 ISOFORM X1"/>
    <property type="match status" value="1"/>
</dbReference>
<evidence type="ECO:0000256" key="11">
    <source>
        <dbReference type="ARBA" id="ARBA00023242"/>
    </source>
</evidence>
<feature type="domain" description="C2H2-type" evidence="14">
    <location>
        <begin position="527"/>
        <end position="554"/>
    </location>
</feature>
<keyword evidence="5" id="KW-0677">Repeat</keyword>
<dbReference type="PROSITE" id="PS00028">
    <property type="entry name" value="ZINC_FINGER_C2H2_1"/>
    <property type="match status" value="10"/>
</dbReference>
<keyword evidence="10" id="KW-0804">Transcription</keyword>
<dbReference type="FunFam" id="3.30.160.60:FF:001442">
    <property type="entry name" value="zinc finger protein 696"/>
    <property type="match status" value="1"/>
</dbReference>
<feature type="domain" description="C2H2-type" evidence="14">
    <location>
        <begin position="243"/>
        <end position="270"/>
    </location>
</feature>
<accession>A0AAV3AN45</accession>
<dbReference type="InterPro" id="IPR013087">
    <property type="entry name" value="Znf_C2H2_type"/>
</dbReference>
<keyword evidence="4" id="KW-0479">Metal-binding</keyword>
<evidence type="ECO:0000256" key="2">
    <source>
        <dbReference type="ARBA" id="ARBA00004123"/>
    </source>
</evidence>
<dbReference type="AlphaFoldDB" id="A0AAV3AN45"/>
<comment type="subcellular location">
    <subcellularLocation>
        <location evidence="2">Nucleus</location>
    </subcellularLocation>
</comment>
<dbReference type="Proteomes" id="UP001181693">
    <property type="component" value="Unassembled WGS sequence"/>
</dbReference>
<dbReference type="InterPro" id="IPR036236">
    <property type="entry name" value="Znf_C2H2_sf"/>
</dbReference>
<dbReference type="FunFam" id="3.30.160.60:FF:001060">
    <property type="entry name" value="Zinc finger protein OZF"/>
    <property type="match status" value="1"/>
</dbReference>
<feature type="domain" description="C2H2-type" evidence="14">
    <location>
        <begin position="271"/>
        <end position="298"/>
    </location>
</feature>
<feature type="domain" description="C2H2-type" evidence="14">
    <location>
        <begin position="583"/>
        <end position="610"/>
    </location>
</feature>
<comment type="similarity">
    <text evidence="3">Belongs to the krueppel C2H2-type zinc-finger protein family.</text>
</comment>
<evidence type="ECO:0000256" key="12">
    <source>
        <dbReference type="PROSITE-ProRule" id="PRU00042"/>
    </source>
</evidence>
<feature type="region of interest" description="Disordered" evidence="13">
    <location>
        <begin position="315"/>
        <end position="338"/>
    </location>
</feature>
<keyword evidence="6 12" id="KW-0863">Zinc-finger</keyword>
<evidence type="ECO:0000256" key="4">
    <source>
        <dbReference type="ARBA" id="ARBA00022723"/>
    </source>
</evidence>
<dbReference type="Gene3D" id="3.30.160.60">
    <property type="entry name" value="Classic Zinc Finger"/>
    <property type="match status" value="10"/>
</dbReference>
<keyword evidence="9" id="KW-0238">DNA-binding</keyword>
<comment type="function">
    <text evidence="1">May be involved in transcriptional regulation.</text>
</comment>
<name>A0AAV3AN45_PYXAD</name>
<evidence type="ECO:0000313" key="16">
    <source>
        <dbReference type="Proteomes" id="UP001181693"/>
    </source>
</evidence>
<dbReference type="Pfam" id="PF00096">
    <property type="entry name" value="zf-C2H2"/>
    <property type="match status" value="7"/>
</dbReference>
<keyword evidence="7" id="KW-0862">Zinc</keyword>
<dbReference type="FunFam" id="3.30.160.60:FF:000823">
    <property type="entry name" value="replication initiator 1 isoform X1"/>
    <property type="match status" value="1"/>
</dbReference>
<feature type="domain" description="C2H2-type" evidence="14">
    <location>
        <begin position="611"/>
        <end position="638"/>
    </location>
</feature>
<sequence>MRSGQQGMAPSHLLSPGIPHMNSDLSSCFPRETSWGVCTSNNLQGTPPTSSQEKAIQGERSPSDITSIIAHLRSLATETSNNCARADLVKTGSGYRRENETVDNLQSLGNEQDIPTATENHLKDGASHQLDAQGGFTSNQYPFVSVDSNFKRSSTTKIYICSECGKTCPCQSAYIRHQRIHTGDKPYACTDCGKSFIQISDYNNHVRSHTGEKPYTCAECGKSFSRSTYLVTHSRTHTKEKPYTCNVCGKSFVQHSHLSLHLRIHSGEKPYICIECGNSFSRSSTLVKHKKSHRRKTLHMCQKKNREEVTCNFTQNTPPTWGSSSELEQPPEASLTAEVKSETDENVECYPQAVDCQTQYRDEKMIKPIRITLEKYVAHETNPEDPTGSVPHQKKVLWKKKSQHVEEENDNATCNGDVETSVTLEEKVTEASSCKTGENVAYLMSGTTQDSENFILRPPSFVLDTNKFHKDPVEALESGDSTVVTKCEVTDPLDSSHLNTAFSDVFSSSEKTSGDSSLQGTHRRSLFICSYCGKSCPCKSAFLRHQRIHTGEKPFSCLECGKKFIQASDYNNHVRSHTGEKPYTCAECGKSFSRSTYLVTHSRTHTKEKPYNCQECGKSFIQHSHLSIHRRIHSGERPYSCPECGKQFNRSSTLVKHQKSHIKKKNVMQQA</sequence>
<evidence type="ECO:0000259" key="14">
    <source>
        <dbReference type="PROSITE" id="PS50157"/>
    </source>
</evidence>
<proteinExistence type="inferred from homology"/>
<evidence type="ECO:0000256" key="3">
    <source>
        <dbReference type="ARBA" id="ARBA00006991"/>
    </source>
</evidence>
<dbReference type="EMBL" id="DYDO01000005">
    <property type="protein sequence ID" value="DBA25397.1"/>
    <property type="molecule type" value="Genomic_DNA"/>
</dbReference>
<feature type="domain" description="C2H2-type" evidence="14">
    <location>
        <begin position="215"/>
        <end position="242"/>
    </location>
</feature>
<protein>
    <recommendedName>
        <fullName evidence="14">C2H2-type domain-containing protein</fullName>
    </recommendedName>
</protein>
<dbReference type="PROSITE" id="PS50157">
    <property type="entry name" value="ZINC_FINGER_C2H2_2"/>
    <property type="match status" value="10"/>
</dbReference>
<feature type="compositionally biased region" description="Polar residues" evidence="13">
    <location>
        <begin position="315"/>
        <end position="327"/>
    </location>
</feature>
<evidence type="ECO:0000256" key="6">
    <source>
        <dbReference type="ARBA" id="ARBA00022771"/>
    </source>
</evidence>
<dbReference type="FunFam" id="3.30.160.60:FF:000972">
    <property type="entry name" value="Zinc finger protein 768"/>
    <property type="match status" value="1"/>
</dbReference>
<reference evidence="15" key="1">
    <citation type="thesis" date="2020" institute="ProQuest LLC" country="789 East Eisenhower Parkway, Ann Arbor, MI, USA">
        <title>Comparative Genomics and Chromosome Evolution.</title>
        <authorList>
            <person name="Mudd A.B."/>
        </authorList>
    </citation>
    <scope>NUCLEOTIDE SEQUENCE</scope>
    <source>
        <strain evidence="15">1538</strain>
        <tissue evidence="15">Blood</tissue>
    </source>
</reference>
<dbReference type="GO" id="GO:0005634">
    <property type="term" value="C:nucleus"/>
    <property type="evidence" value="ECO:0007669"/>
    <property type="project" value="UniProtKB-SubCell"/>
</dbReference>
<dbReference type="FunFam" id="3.30.160.60:FF:002343">
    <property type="entry name" value="Zinc finger protein 33A"/>
    <property type="match status" value="1"/>
</dbReference>
<evidence type="ECO:0000313" key="15">
    <source>
        <dbReference type="EMBL" id="DBA25397.1"/>
    </source>
</evidence>
<dbReference type="GO" id="GO:0000978">
    <property type="term" value="F:RNA polymerase II cis-regulatory region sequence-specific DNA binding"/>
    <property type="evidence" value="ECO:0007669"/>
    <property type="project" value="TreeGrafter"/>
</dbReference>
<evidence type="ECO:0000256" key="7">
    <source>
        <dbReference type="ARBA" id="ARBA00022833"/>
    </source>
</evidence>
<evidence type="ECO:0000256" key="10">
    <source>
        <dbReference type="ARBA" id="ARBA00023163"/>
    </source>
</evidence>
<dbReference type="GO" id="GO:0000981">
    <property type="term" value="F:DNA-binding transcription factor activity, RNA polymerase II-specific"/>
    <property type="evidence" value="ECO:0007669"/>
    <property type="project" value="TreeGrafter"/>
</dbReference>
<evidence type="ECO:0000256" key="8">
    <source>
        <dbReference type="ARBA" id="ARBA00023015"/>
    </source>
</evidence>
<feature type="domain" description="C2H2-type" evidence="14">
    <location>
        <begin position="639"/>
        <end position="666"/>
    </location>
</feature>
<keyword evidence="8" id="KW-0805">Transcription regulation</keyword>
<evidence type="ECO:0000256" key="1">
    <source>
        <dbReference type="ARBA" id="ARBA00003767"/>
    </source>
</evidence>
<dbReference type="FunFam" id="3.30.160.60:FF:001158">
    <property type="entry name" value="zinc finger protein 22"/>
    <property type="match status" value="2"/>
</dbReference>
<dbReference type="FunFam" id="3.30.160.60:FF:000003">
    <property type="entry name" value="Zinc finger protein 3 homolog"/>
    <property type="match status" value="1"/>
</dbReference>
<evidence type="ECO:0000256" key="13">
    <source>
        <dbReference type="SAM" id="MobiDB-lite"/>
    </source>
</evidence>
<keyword evidence="11" id="KW-0539">Nucleus</keyword>
<gene>
    <name evidence="15" type="ORF">GDO54_012931</name>
</gene>
<dbReference type="Pfam" id="PF13912">
    <property type="entry name" value="zf-C2H2_6"/>
    <property type="match status" value="1"/>
</dbReference>
<keyword evidence="16" id="KW-1185">Reference proteome</keyword>
<dbReference type="PANTHER" id="PTHR23226">
    <property type="entry name" value="ZINC FINGER AND SCAN DOMAIN-CONTAINING"/>
    <property type="match status" value="1"/>
</dbReference>
<feature type="domain" description="C2H2-type" evidence="14">
    <location>
        <begin position="159"/>
        <end position="186"/>
    </location>
</feature>
<comment type="caution">
    <text evidence="15">The sequence shown here is derived from an EMBL/GenBank/DDBJ whole genome shotgun (WGS) entry which is preliminary data.</text>
</comment>
<dbReference type="GO" id="GO:0008270">
    <property type="term" value="F:zinc ion binding"/>
    <property type="evidence" value="ECO:0007669"/>
    <property type="project" value="UniProtKB-KW"/>
</dbReference>
<evidence type="ECO:0000256" key="9">
    <source>
        <dbReference type="ARBA" id="ARBA00023125"/>
    </source>
</evidence>
<feature type="domain" description="C2H2-type" evidence="14">
    <location>
        <begin position="187"/>
        <end position="214"/>
    </location>
</feature>
<organism evidence="15 16">
    <name type="scientific">Pyxicephalus adspersus</name>
    <name type="common">African bullfrog</name>
    <dbReference type="NCBI Taxonomy" id="30357"/>
    <lineage>
        <taxon>Eukaryota</taxon>
        <taxon>Metazoa</taxon>
        <taxon>Chordata</taxon>
        <taxon>Craniata</taxon>
        <taxon>Vertebrata</taxon>
        <taxon>Euteleostomi</taxon>
        <taxon>Amphibia</taxon>
        <taxon>Batrachia</taxon>
        <taxon>Anura</taxon>
        <taxon>Neobatrachia</taxon>
        <taxon>Ranoidea</taxon>
        <taxon>Pyxicephalidae</taxon>
        <taxon>Pyxicephalinae</taxon>
        <taxon>Pyxicephalus</taxon>
    </lineage>
</organism>
<dbReference type="FunFam" id="3.30.160.60:FF:000015">
    <property type="entry name" value="Zinc finger protein 569"/>
    <property type="match status" value="1"/>
</dbReference>
<evidence type="ECO:0000256" key="5">
    <source>
        <dbReference type="ARBA" id="ARBA00022737"/>
    </source>
</evidence>